<accession>A0A2J7ZWM2</accession>
<comment type="caution">
    <text evidence="2">The sequence shown here is derived from an EMBL/GenBank/DDBJ whole genome shotgun (WGS) entry which is preliminary data.</text>
</comment>
<name>A0A2J7ZWM2_9CHLO</name>
<evidence type="ECO:0000313" key="2">
    <source>
        <dbReference type="EMBL" id="PNH04658.1"/>
    </source>
</evidence>
<protein>
    <submittedName>
        <fullName evidence="2">Uncharacterized protein</fullName>
    </submittedName>
</protein>
<gene>
    <name evidence="2" type="ORF">TSOC_009149</name>
</gene>
<dbReference type="Proteomes" id="UP000236333">
    <property type="component" value="Unassembled WGS sequence"/>
</dbReference>
<proteinExistence type="predicted"/>
<feature type="region of interest" description="Disordered" evidence="1">
    <location>
        <begin position="16"/>
        <end position="71"/>
    </location>
</feature>
<evidence type="ECO:0000256" key="1">
    <source>
        <dbReference type="SAM" id="MobiDB-lite"/>
    </source>
</evidence>
<reference evidence="2 3" key="1">
    <citation type="journal article" date="2017" name="Mol. Biol. Evol.">
        <title>The 4-celled Tetrabaena socialis nuclear genome reveals the essential components for genetic control of cell number at the origin of multicellularity in the volvocine lineage.</title>
        <authorList>
            <person name="Featherston J."/>
            <person name="Arakaki Y."/>
            <person name="Hanschen E.R."/>
            <person name="Ferris P.J."/>
            <person name="Michod R.E."/>
            <person name="Olson B.J.S.C."/>
            <person name="Nozaki H."/>
            <person name="Durand P.M."/>
        </authorList>
    </citation>
    <scope>NUCLEOTIDE SEQUENCE [LARGE SCALE GENOMIC DNA]</scope>
    <source>
        <strain evidence="2 3">NIES-571</strain>
    </source>
</reference>
<keyword evidence="3" id="KW-1185">Reference proteome</keyword>
<dbReference type="EMBL" id="PGGS01000370">
    <property type="protein sequence ID" value="PNH04658.1"/>
    <property type="molecule type" value="Genomic_DNA"/>
</dbReference>
<dbReference type="AlphaFoldDB" id="A0A2J7ZWM2"/>
<feature type="compositionally biased region" description="Basic and acidic residues" evidence="1">
    <location>
        <begin position="26"/>
        <end position="35"/>
    </location>
</feature>
<evidence type="ECO:0000313" key="3">
    <source>
        <dbReference type="Proteomes" id="UP000236333"/>
    </source>
</evidence>
<organism evidence="2 3">
    <name type="scientific">Tetrabaena socialis</name>
    <dbReference type="NCBI Taxonomy" id="47790"/>
    <lineage>
        <taxon>Eukaryota</taxon>
        <taxon>Viridiplantae</taxon>
        <taxon>Chlorophyta</taxon>
        <taxon>core chlorophytes</taxon>
        <taxon>Chlorophyceae</taxon>
        <taxon>CS clade</taxon>
        <taxon>Chlamydomonadales</taxon>
        <taxon>Tetrabaenaceae</taxon>
        <taxon>Tetrabaena</taxon>
    </lineage>
</organism>
<feature type="compositionally biased region" description="Polar residues" evidence="1">
    <location>
        <begin position="39"/>
        <end position="56"/>
    </location>
</feature>
<feature type="compositionally biased region" description="Low complexity" evidence="1">
    <location>
        <begin position="57"/>
        <end position="71"/>
    </location>
</feature>
<sequence length="71" mass="7821">MIQPVKQIVQLVSEASPWFKALPRPESARQLDRRGASKQPRQGSVQMATCQHRTPQPSSASPAASGARRNR</sequence>